<gene>
    <name evidence="2" type="ORF">GYMLUDRAFT_248296</name>
</gene>
<keyword evidence="3" id="KW-1185">Reference proteome</keyword>
<dbReference type="Pfam" id="PF18758">
    <property type="entry name" value="KDZ"/>
    <property type="match status" value="1"/>
</dbReference>
<proteinExistence type="predicted"/>
<sequence>MSQHPFLPIPTGQFGFLEQPNDDRGYVQEHPHSEEVSEDPVATATPLLPIPMSHQQKRHAQAARWENDVILSLIAPYMKYLKDSANLAQEPQLEALECVSDSTCDGRLSPTKAQCPLCFGGESSFKEGFSMIVEMDACFTQKHNKQSTVDPLIKHPSSVFILPEKVAIWQEFVETVWPTTKGRHRKDKPEAPPEDNCYEGPLKVLNSTLDACEDSFTAADGDRQKASMQFFDSTALMGLLCCHDQVLFLVNMTTPGEHQHYAFSLIEELFKHLPSSYTHYTRLLTLNSQIQHDDHYSLAGFGTWLARKWKAAKGKWEKGNEDVFSMCTLQFLHEQWELQGIYLGQSQSSGKKEIEKALQLHKAQDTLQDSVRRLEDIVTDLSAEQYEVLEAQAELQVLVGERTVKEHLRQKLRARKFERDRLECSFHRQLNTSKWKLHNHTEQTVKHCNLGIQSLAQKYNRLCAKMEELIKTRPTPANAVAPKPILTKELFSLDIDDLIWDDFGLGDGDDEGNPPLWASDEQVWAGIRSILLRDRCDEELLRLKHERGVLHEWFSEEWTVIIHVITNTQDLHKALSAIPELEMMESWGPTEDELEAMQSELYLDKVEDNEEEDGEHEEPDEDELDIGLLEYIDAVDVAESLEEGNV</sequence>
<dbReference type="HOGENOM" id="CLU_423922_0_0_1"/>
<feature type="compositionally biased region" description="Acidic residues" evidence="1">
    <location>
        <begin position="607"/>
        <end position="625"/>
    </location>
</feature>
<dbReference type="AlphaFoldDB" id="A0A0D0CCX0"/>
<dbReference type="OrthoDB" id="3061868at2759"/>
<accession>A0A0D0CCX0</accession>
<evidence type="ECO:0000256" key="1">
    <source>
        <dbReference type="SAM" id="MobiDB-lite"/>
    </source>
</evidence>
<evidence type="ECO:0000313" key="2">
    <source>
        <dbReference type="EMBL" id="KIK55897.1"/>
    </source>
</evidence>
<feature type="compositionally biased region" description="Basic and acidic residues" evidence="1">
    <location>
        <begin position="21"/>
        <end position="35"/>
    </location>
</feature>
<evidence type="ECO:0008006" key="4">
    <source>
        <dbReference type="Google" id="ProtNLM"/>
    </source>
</evidence>
<dbReference type="EMBL" id="KN834802">
    <property type="protein sequence ID" value="KIK55897.1"/>
    <property type="molecule type" value="Genomic_DNA"/>
</dbReference>
<feature type="region of interest" description="Disordered" evidence="1">
    <location>
        <begin position="604"/>
        <end position="625"/>
    </location>
</feature>
<feature type="region of interest" description="Disordered" evidence="1">
    <location>
        <begin position="20"/>
        <end position="40"/>
    </location>
</feature>
<dbReference type="InterPro" id="IPR040521">
    <property type="entry name" value="KDZ"/>
</dbReference>
<dbReference type="Proteomes" id="UP000053593">
    <property type="component" value="Unassembled WGS sequence"/>
</dbReference>
<dbReference type="PANTHER" id="PTHR33096:SF1">
    <property type="entry name" value="CXC1-LIKE CYSTEINE CLUSTER ASSOCIATED WITH KDZ TRANSPOSASES DOMAIN-CONTAINING PROTEIN"/>
    <property type="match status" value="1"/>
</dbReference>
<evidence type="ECO:0000313" key="3">
    <source>
        <dbReference type="Proteomes" id="UP000053593"/>
    </source>
</evidence>
<organism evidence="2 3">
    <name type="scientific">Collybiopsis luxurians FD-317 M1</name>
    <dbReference type="NCBI Taxonomy" id="944289"/>
    <lineage>
        <taxon>Eukaryota</taxon>
        <taxon>Fungi</taxon>
        <taxon>Dikarya</taxon>
        <taxon>Basidiomycota</taxon>
        <taxon>Agaricomycotina</taxon>
        <taxon>Agaricomycetes</taxon>
        <taxon>Agaricomycetidae</taxon>
        <taxon>Agaricales</taxon>
        <taxon>Marasmiineae</taxon>
        <taxon>Omphalotaceae</taxon>
        <taxon>Collybiopsis</taxon>
        <taxon>Collybiopsis luxurians</taxon>
    </lineage>
</organism>
<name>A0A0D0CCX0_9AGAR</name>
<dbReference type="PANTHER" id="PTHR33096">
    <property type="entry name" value="CXC2 DOMAIN-CONTAINING PROTEIN"/>
    <property type="match status" value="1"/>
</dbReference>
<reference evidence="2 3" key="1">
    <citation type="submission" date="2014-04" db="EMBL/GenBank/DDBJ databases">
        <title>Evolutionary Origins and Diversification of the Mycorrhizal Mutualists.</title>
        <authorList>
            <consortium name="DOE Joint Genome Institute"/>
            <consortium name="Mycorrhizal Genomics Consortium"/>
            <person name="Kohler A."/>
            <person name="Kuo A."/>
            <person name="Nagy L.G."/>
            <person name="Floudas D."/>
            <person name="Copeland A."/>
            <person name="Barry K.W."/>
            <person name="Cichocki N."/>
            <person name="Veneault-Fourrey C."/>
            <person name="LaButti K."/>
            <person name="Lindquist E.A."/>
            <person name="Lipzen A."/>
            <person name="Lundell T."/>
            <person name="Morin E."/>
            <person name="Murat C."/>
            <person name="Riley R."/>
            <person name="Ohm R."/>
            <person name="Sun H."/>
            <person name="Tunlid A."/>
            <person name="Henrissat B."/>
            <person name="Grigoriev I.V."/>
            <person name="Hibbett D.S."/>
            <person name="Martin F."/>
        </authorList>
    </citation>
    <scope>NUCLEOTIDE SEQUENCE [LARGE SCALE GENOMIC DNA]</scope>
    <source>
        <strain evidence="2 3">FD-317 M1</strain>
    </source>
</reference>
<protein>
    <recommendedName>
        <fullName evidence="4">CxC1-like cysteine cluster associated with KDZ transposases domain-containing protein</fullName>
    </recommendedName>
</protein>